<feature type="signal peptide" evidence="2">
    <location>
        <begin position="1"/>
        <end position="18"/>
    </location>
</feature>
<evidence type="ECO:0000256" key="1">
    <source>
        <dbReference type="SAM" id="MobiDB-lite"/>
    </source>
</evidence>
<reference evidence="3" key="1">
    <citation type="submission" date="2023-10" db="EMBL/GenBank/DDBJ databases">
        <authorList>
            <person name="Chen Y."/>
            <person name="Shah S."/>
            <person name="Dougan E. K."/>
            <person name="Thang M."/>
            <person name="Chan C."/>
        </authorList>
    </citation>
    <scope>NUCLEOTIDE SEQUENCE [LARGE SCALE GENOMIC DNA]</scope>
</reference>
<dbReference type="Proteomes" id="UP001189429">
    <property type="component" value="Unassembled WGS sequence"/>
</dbReference>
<comment type="caution">
    <text evidence="3">The sequence shown here is derived from an EMBL/GenBank/DDBJ whole genome shotgun (WGS) entry which is preliminary data.</text>
</comment>
<evidence type="ECO:0008006" key="5">
    <source>
        <dbReference type="Google" id="ProtNLM"/>
    </source>
</evidence>
<name>A0ABN9PXH7_9DINO</name>
<organism evidence="3 4">
    <name type="scientific">Prorocentrum cordatum</name>
    <dbReference type="NCBI Taxonomy" id="2364126"/>
    <lineage>
        <taxon>Eukaryota</taxon>
        <taxon>Sar</taxon>
        <taxon>Alveolata</taxon>
        <taxon>Dinophyceae</taxon>
        <taxon>Prorocentrales</taxon>
        <taxon>Prorocentraceae</taxon>
        <taxon>Prorocentrum</taxon>
    </lineage>
</organism>
<dbReference type="PROSITE" id="PS51257">
    <property type="entry name" value="PROKAR_LIPOPROTEIN"/>
    <property type="match status" value="1"/>
</dbReference>
<accession>A0ABN9PXH7</accession>
<proteinExistence type="predicted"/>
<evidence type="ECO:0000256" key="2">
    <source>
        <dbReference type="SAM" id="SignalP"/>
    </source>
</evidence>
<evidence type="ECO:0000313" key="3">
    <source>
        <dbReference type="EMBL" id="CAK0797999.1"/>
    </source>
</evidence>
<keyword evidence="2" id="KW-0732">Signal</keyword>
<sequence>MARAQAALLAALSMGACATRVRLRGPADAVDLKALKSQVLGSRVFEDKVAQLCKGAAEGCAERASDQLFCQLLKRSGSAAADEQCTGAAAIAGPRTPPPPPRCSPPCQRR</sequence>
<feature type="chain" id="PRO_5046727447" description="Peptidyl-prolyl cis-trans isomerase" evidence="2">
    <location>
        <begin position="19"/>
        <end position="110"/>
    </location>
</feature>
<gene>
    <name evidence="3" type="ORF">PCOR1329_LOCUS6911</name>
</gene>
<feature type="region of interest" description="Disordered" evidence="1">
    <location>
        <begin position="88"/>
        <end position="110"/>
    </location>
</feature>
<dbReference type="EMBL" id="CAUYUJ010001868">
    <property type="protein sequence ID" value="CAK0797999.1"/>
    <property type="molecule type" value="Genomic_DNA"/>
</dbReference>
<protein>
    <recommendedName>
        <fullName evidence="5">Peptidyl-prolyl cis-trans isomerase</fullName>
    </recommendedName>
</protein>
<evidence type="ECO:0000313" key="4">
    <source>
        <dbReference type="Proteomes" id="UP001189429"/>
    </source>
</evidence>
<keyword evidence="4" id="KW-1185">Reference proteome</keyword>
<feature type="compositionally biased region" description="Pro residues" evidence="1">
    <location>
        <begin position="95"/>
        <end position="104"/>
    </location>
</feature>